<name>A0A812MYP1_9DINO</name>
<dbReference type="EMBL" id="CAJNJA010011119">
    <property type="protein sequence ID" value="CAE7266687.1"/>
    <property type="molecule type" value="Genomic_DNA"/>
</dbReference>
<dbReference type="SUPFAM" id="SSF64518">
    <property type="entry name" value="Phase 1 flagellin"/>
    <property type="match status" value="1"/>
</dbReference>
<dbReference type="GO" id="GO:0005198">
    <property type="term" value="F:structural molecule activity"/>
    <property type="evidence" value="ECO:0007669"/>
    <property type="project" value="InterPro"/>
</dbReference>
<reference evidence="5" key="1">
    <citation type="submission" date="2021-02" db="EMBL/GenBank/DDBJ databases">
        <authorList>
            <person name="Dougan E. K."/>
            <person name="Rhodes N."/>
            <person name="Thang M."/>
            <person name="Chan C."/>
        </authorList>
    </citation>
    <scope>NUCLEOTIDE SEQUENCE</scope>
</reference>
<comment type="caution">
    <text evidence="5">The sequence shown here is derived from an EMBL/GenBank/DDBJ whole genome shotgun (WGS) entry which is preliminary data.</text>
</comment>
<evidence type="ECO:0000313" key="5">
    <source>
        <dbReference type="EMBL" id="CAE7266687.1"/>
    </source>
</evidence>
<sequence>MTRINTNVSSIIAQRVLNQNTNALGTSLERLSTGLRINRGADDPAGLIASEALRAEITSTGAAIGNAERADQVLNIAEGGLQEISSLLEELQGLVTSTANTAGLSLEEKEANQLQIDSILQTIDRLADSTSFQGAKLLNGRLEYTTSGVSANVNNFDVRGAKLGFQQQIDVEVIVTQSAQRGALYISAGASPITFPTGNGPLVIEVAGAKGSREFSFASGTTLGDIRDAINTFSSVTGTRAATSGATGLRLESTDYGDDEYVSVTIVSDGGFDDGGNLRGIYNYTANQNDTANAATQQDFASVNAANGIRDAGQDVGAAINGVVASSDGTTARINTDFLNVEVDLTYDPAAGSANAAILGNLTAFTITGGGADFQLAGDVNISGKESLGIPEFSTSRVGRKTIDVNGTSQTNTLADLSGANALNVVDGNLQGAQEIVDQAIREVATLRGRLGAFQVNTVGSTIRSLGISLENTTAAESVIRDADFAGETAALTRGQVLTQSATQVLTIANSTPQNALTLLG</sequence>
<dbReference type="InterPro" id="IPR001029">
    <property type="entry name" value="Flagellin_N"/>
</dbReference>
<dbReference type="PRINTS" id="PR00207">
    <property type="entry name" value="FLAGELLIN"/>
</dbReference>
<evidence type="ECO:0000313" key="6">
    <source>
        <dbReference type="Proteomes" id="UP000601435"/>
    </source>
</evidence>
<comment type="subcellular location">
    <subcellularLocation>
        <location evidence="1">Bacterial flagellum</location>
    </subcellularLocation>
</comment>
<dbReference type="PANTHER" id="PTHR42792">
    <property type="entry name" value="FLAGELLIN"/>
    <property type="match status" value="1"/>
</dbReference>
<dbReference type="InterPro" id="IPR046358">
    <property type="entry name" value="Flagellin_C"/>
</dbReference>
<organism evidence="5 6">
    <name type="scientific">Symbiodinium necroappetens</name>
    <dbReference type="NCBI Taxonomy" id="1628268"/>
    <lineage>
        <taxon>Eukaryota</taxon>
        <taxon>Sar</taxon>
        <taxon>Alveolata</taxon>
        <taxon>Dinophyceae</taxon>
        <taxon>Suessiales</taxon>
        <taxon>Symbiodiniaceae</taxon>
        <taxon>Symbiodinium</taxon>
    </lineage>
</organism>
<dbReference type="InterPro" id="IPR010810">
    <property type="entry name" value="Flagellin_hook_IN_motif"/>
</dbReference>
<dbReference type="AlphaFoldDB" id="A0A812MYP1"/>
<accession>A0A812MYP1</accession>
<feature type="domain" description="Flagellin C-terminal" evidence="4">
    <location>
        <begin position="435"/>
        <end position="520"/>
    </location>
</feature>
<dbReference type="PANTHER" id="PTHR42792:SF2">
    <property type="entry name" value="FLAGELLIN"/>
    <property type="match status" value="1"/>
</dbReference>
<gene>
    <name evidence="5" type="primary">flaA</name>
    <name evidence="5" type="ORF">SNEC2469_LOCUS6289</name>
</gene>
<dbReference type="Pfam" id="PF00669">
    <property type="entry name" value="Flagellin_N"/>
    <property type="match status" value="1"/>
</dbReference>
<feature type="domain" description="Flagellin N-terminal" evidence="3">
    <location>
        <begin position="4"/>
        <end position="140"/>
    </location>
</feature>
<keyword evidence="6" id="KW-1185">Reference proteome</keyword>
<evidence type="ECO:0000259" key="3">
    <source>
        <dbReference type="Pfam" id="PF00669"/>
    </source>
</evidence>
<evidence type="ECO:0000259" key="4">
    <source>
        <dbReference type="Pfam" id="PF00700"/>
    </source>
</evidence>
<dbReference type="Proteomes" id="UP000601435">
    <property type="component" value="Unassembled WGS sequence"/>
</dbReference>
<dbReference type="OrthoDB" id="8300257at2759"/>
<dbReference type="Gene3D" id="1.20.1330.10">
    <property type="entry name" value="f41 fragment of flagellin, N-terminal domain"/>
    <property type="match status" value="2"/>
</dbReference>
<dbReference type="Pfam" id="PF00700">
    <property type="entry name" value="Flagellin_C"/>
    <property type="match status" value="1"/>
</dbReference>
<proteinExistence type="predicted"/>
<evidence type="ECO:0000256" key="2">
    <source>
        <dbReference type="ARBA" id="ARBA00023143"/>
    </source>
</evidence>
<dbReference type="Pfam" id="PF07196">
    <property type="entry name" value="Flagellin_IN"/>
    <property type="match status" value="1"/>
</dbReference>
<keyword evidence="2" id="KW-0975">Bacterial flagellum</keyword>
<dbReference type="InterPro" id="IPR001492">
    <property type="entry name" value="Flagellin"/>
</dbReference>
<protein>
    <submittedName>
        <fullName evidence="5">FlaA protein</fullName>
    </submittedName>
</protein>
<evidence type="ECO:0000256" key="1">
    <source>
        <dbReference type="ARBA" id="ARBA00004365"/>
    </source>
</evidence>